<dbReference type="PANTHER" id="PTHR13633:SF3">
    <property type="entry name" value="MITOCHONDRIAL TRANSCRIPTION RESCUE FACTOR 1"/>
    <property type="match status" value="1"/>
</dbReference>
<gene>
    <name evidence="3" type="ORF">WDC_1328</name>
</gene>
<dbReference type="OrthoDB" id="9812787at2"/>
<keyword evidence="1" id="KW-0694">RNA-binding</keyword>
<dbReference type="Proteomes" id="UP000032279">
    <property type="component" value="Unassembled WGS sequence"/>
</dbReference>
<accession>A0A0D1A638</accession>
<keyword evidence="4" id="KW-1185">Reference proteome</keyword>
<protein>
    <recommendedName>
        <fullName evidence="2">RNA-binding S4 domain-containing protein</fullName>
    </recommendedName>
</protein>
<evidence type="ECO:0000256" key="1">
    <source>
        <dbReference type="PROSITE-ProRule" id="PRU00182"/>
    </source>
</evidence>
<dbReference type="InterPro" id="IPR012677">
    <property type="entry name" value="Nucleotide-bd_a/b_plait_sf"/>
</dbReference>
<comment type="caution">
    <text evidence="3">The sequence shown here is derived from an EMBL/GenBank/DDBJ whole genome shotgun (WGS) entry which is preliminary data.</text>
</comment>
<dbReference type="STRING" id="1335616.WDC_1328"/>
<dbReference type="PATRIC" id="fig|1335616.4.peg.1330"/>
<organism evidence="3 4">
    <name type="scientific">Paucilactobacillus wasatchensis</name>
    <dbReference type="NCBI Taxonomy" id="1335616"/>
    <lineage>
        <taxon>Bacteria</taxon>
        <taxon>Bacillati</taxon>
        <taxon>Bacillota</taxon>
        <taxon>Bacilli</taxon>
        <taxon>Lactobacillales</taxon>
        <taxon>Lactobacillaceae</taxon>
        <taxon>Paucilactobacillus</taxon>
    </lineage>
</organism>
<dbReference type="InterPro" id="IPR036986">
    <property type="entry name" value="S4_RNA-bd_sf"/>
</dbReference>
<dbReference type="Gene3D" id="3.10.290.10">
    <property type="entry name" value="RNA-binding S4 domain"/>
    <property type="match status" value="1"/>
</dbReference>
<sequence length="261" mass="29920">MEKNLTQHFRVDEMPVIEEINGWITQSTDQYRPILTGFLNPRQRYIADTLINQNDEIAVQSFGGYPEAELQRMLLYPAYYQPQADDFQLQVLQIKYPQKFAELHHRQVLGTLLSQGIQRDTFGDIISDGSEWQVIVQANLTDFFINQIEKIANVSVQLVPVDMSAVLQPISDWELINTTVSSLRLDVVVANAFNYSRNRAKTLIEGQKIRVNWVEVVKPDYPVALHDMISVWHGGRIRLHSIDGTTKKDKIRVTLALVTAK</sequence>
<dbReference type="EMBL" id="AWTT01000032">
    <property type="protein sequence ID" value="KIS03082.1"/>
    <property type="molecule type" value="Genomic_DNA"/>
</dbReference>
<dbReference type="CDD" id="cd00165">
    <property type="entry name" value="S4"/>
    <property type="match status" value="1"/>
</dbReference>
<dbReference type="InterPro" id="IPR002942">
    <property type="entry name" value="S4_RNA-bd"/>
</dbReference>
<feature type="domain" description="RNA-binding S4" evidence="2">
    <location>
        <begin position="183"/>
        <end position="242"/>
    </location>
</feature>
<reference evidence="3 4" key="1">
    <citation type="submission" date="2013-08" db="EMBL/GenBank/DDBJ databases">
        <title>Lactobacillus wasatchii sp. WDC04, a late gas producing bacteria isolated from aged chedder cheese.</title>
        <authorList>
            <person name="Oberg C.J."/>
            <person name="Culumber M."/>
            <person name="McMahon D.J."/>
            <person name="Broadbent J.R."/>
            <person name="Oberg T.S."/>
            <person name="Ortaki F."/>
        </authorList>
    </citation>
    <scope>NUCLEOTIDE SEQUENCE [LARGE SCALE GENOMIC DNA]</scope>
    <source>
        <strain evidence="3 4">WDC04</strain>
    </source>
</reference>
<proteinExistence type="predicted"/>
<dbReference type="PROSITE" id="PS50889">
    <property type="entry name" value="S4"/>
    <property type="match status" value="1"/>
</dbReference>
<dbReference type="Pfam" id="PF21278">
    <property type="entry name" value="YlmH_1st"/>
    <property type="match status" value="1"/>
</dbReference>
<name>A0A0D1A638_9LACO</name>
<dbReference type="RefSeq" id="WP_052497815.1">
    <property type="nucleotide sequence ID" value="NZ_AWTT01000032.1"/>
</dbReference>
<dbReference type="PANTHER" id="PTHR13633">
    <property type="entry name" value="MITOCHONDRIAL TRANSCRIPTION RESCUE FACTOR 1"/>
    <property type="match status" value="1"/>
</dbReference>
<dbReference type="InterPro" id="IPR040591">
    <property type="entry name" value="RqcP2_RBD"/>
</dbReference>
<evidence type="ECO:0000259" key="2">
    <source>
        <dbReference type="SMART" id="SM00363"/>
    </source>
</evidence>
<evidence type="ECO:0000313" key="3">
    <source>
        <dbReference type="EMBL" id="KIS03082.1"/>
    </source>
</evidence>
<dbReference type="SUPFAM" id="SSF55174">
    <property type="entry name" value="Alpha-L RNA-binding motif"/>
    <property type="match status" value="1"/>
</dbReference>
<dbReference type="Pfam" id="PF17774">
    <property type="entry name" value="YlmH_RBD"/>
    <property type="match status" value="1"/>
</dbReference>
<dbReference type="AlphaFoldDB" id="A0A0D1A638"/>
<evidence type="ECO:0000313" key="4">
    <source>
        <dbReference type="Proteomes" id="UP000032279"/>
    </source>
</evidence>
<dbReference type="GO" id="GO:0003723">
    <property type="term" value="F:RNA binding"/>
    <property type="evidence" value="ECO:0007669"/>
    <property type="project" value="UniProtKB-KW"/>
</dbReference>
<dbReference type="Pfam" id="PF01479">
    <property type="entry name" value="S4"/>
    <property type="match status" value="1"/>
</dbReference>
<dbReference type="Gene3D" id="3.30.1370.160">
    <property type="match status" value="1"/>
</dbReference>
<dbReference type="Gene3D" id="3.30.70.330">
    <property type="match status" value="1"/>
</dbReference>
<dbReference type="SMART" id="SM00363">
    <property type="entry name" value="S4"/>
    <property type="match status" value="1"/>
</dbReference>
<dbReference type="InterPro" id="IPR048443">
    <property type="entry name" value="RqcP2_N"/>
</dbReference>